<feature type="region of interest" description="Disordered" evidence="1">
    <location>
        <begin position="1"/>
        <end position="25"/>
    </location>
</feature>
<evidence type="ECO:0000313" key="2">
    <source>
        <dbReference type="EMBL" id="MQL86690.1"/>
    </source>
</evidence>
<gene>
    <name evidence="2" type="ORF">Taro_019227</name>
</gene>
<accession>A0A843UYK4</accession>
<name>A0A843UYK4_COLES</name>
<reference evidence="2" key="1">
    <citation type="submission" date="2017-07" db="EMBL/GenBank/DDBJ databases">
        <title>Taro Niue Genome Assembly and Annotation.</title>
        <authorList>
            <person name="Atibalentja N."/>
            <person name="Keating K."/>
            <person name="Fields C.J."/>
        </authorList>
    </citation>
    <scope>NUCLEOTIDE SEQUENCE</scope>
    <source>
        <strain evidence="2">Niue_2</strain>
        <tissue evidence="2">Leaf</tissue>
    </source>
</reference>
<keyword evidence="3" id="KW-1185">Reference proteome</keyword>
<organism evidence="2 3">
    <name type="scientific">Colocasia esculenta</name>
    <name type="common">Wild taro</name>
    <name type="synonym">Arum esculentum</name>
    <dbReference type="NCBI Taxonomy" id="4460"/>
    <lineage>
        <taxon>Eukaryota</taxon>
        <taxon>Viridiplantae</taxon>
        <taxon>Streptophyta</taxon>
        <taxon>Embryophyta</taxon>
        <taxon>Tracheophyta</taxon>
        <taxon>Spermatophyta</taxon>
        <taxon>Magnoliopsida</taxon>
        <taxon>Liliopsida</taxon>
        <taxon>Araceae</taxon>
        <taxon>Aroideae</taxon>
        <taxon>Colocasieae</taxon>
        <taxon>Colocasia</taxon>
    </lineage>
</organism>
<evidence type="ECO:0000256" key="1">
    <source>
        <dbReference type="SAM" id="MobiDB-lite"/>
    </source>
</evidence>
<dbReference type="AlphaFoldDB" id="A0A843UYK4"/>
<dbReference type="EMBL" id="NMUH01000919">
    <property type="protein sequence ID" value="MQL86690.1"/>
    <property type="molecule type" value="Genomic_DNA"/>
</dbReference>
<evidence type="ECO:0000313" key="3">
    <source>
        <dbReference type="Proteomes" id="UP000652761"/>
    </source>
</evidence>
<dbReference type="Proteomes" id="UP000652761">
    <property type="component" value="Unassembled WGS sequence"/>
</dbReference>
<feature type="compositionally biased region" description="Polar residues" evidence="1">
    <location>
        <begin position="1"/>
        <end position="17"/>
    </location>
</feature>
<sequence length="74" mass="8433">MDTMNSRSQSQILPQNYNEHKENGREEGLKAMKTYALKASVDFWLELFSLSLSVCGVKANRCDDKSLHSLIKLL</sequence>
<proteinExistence type="predicted"/>
<comment type="caution">
    <text evidence="2">The sequence shown here is derived from an EMBL/GenBank/DDBJ whole genome shotgun (WGS) entry which is preliminary data.</text>
</comment>
<protein>
    <submittedName>
        <fullName evidence="2">Uncharacterized protein</fullName>
    </submittedName>
</protein>